<dbReference type="InterPro" id="IPR001650">
    <property type="entry name" value="Helicase_C-like"/>
</dbReference>
<evidence type="ECO:0000256" key="2">
    <source>
        <dbReference type="ARBA" id="ARBA00022741"/>
    </source>
</evidence>
<dbReference type="EMBL" id="GDHC01005024">
    <property type="protein sequence ID" value="JAQ13605.1"/>
    <property type="molecule type" value="Transcribed_RNA"/>
</dbReference>
<feature type="domain" description="Helicase ATP-binding" evidence="6">
    <location>
        <begin position="1"/>
        <end position="82"/>
    </location>
</feature>
<keyword evidence="4 8" id="KW-0347">Helicase</keyword>
<dbReference type="InterPro" id="IPR000629">
    <property type="entry name" value="RNA-helicase_DEAD-box_CS"/>
</dbReference>
<organism evidence="8">
    <name type="scientific">Lygus hesperus</name>
    <name type="common">Western plant bug</name>
    <dbReference type="NCBI Taxonomy" id="30085"/>
    <lineage>
        <taxon>Eukaryota</taxon>
        <taxon>Metazoa</taxon>
        <taxon>Ecdysozoa</taxon>
        <taxon>Arthropoda</taxon>
        <taxon>Hexapoda</taxon>
        <taxon>Insecta</taxon>
        <taxon>Pterygota</taxon>
        <taxon>Neoptera</taxon>
        <taxon>Paraneoptera</taxon>
        <taxon>Hemiptera</taxon>
        <taxon>Heteroptera</taxon>
        <taxon>Panheteroptera</taxon>
        <taxon>Cimicomorpha</taxon>
        <taxon>Miridae</taxon>
        <taxon>Mirini</taxon>
        <taxon>Lygus</taxon>
    </lineage>
</organism>
<dbReference type="GO" id="GO:0003724">
    <property type="term" value="F:RNA helicase activity"/>
    <property type="evidence" value="ECO:0007669"/>
    <property type="project" value="UniProtKB-EC"/>
</dbReference>
<evidence type="ECO:0000256" key="3">
    <source>
        <dbReference type="ARBA" id="ARBA00022801"/>
    </source>
</evidence>
<dbReference type="InterPro" id="IPR014001">
    <property type="entry name" value="Helicase_ATP-bd"/>
</dbReference>
<dbReference type="GO" id="GO:0005524">
    <property type="term" value="F:ATP binding"/>
    <property type="evidence" value="ECO:0007669"/>
    <property type="project" value="UniProtKB-KW"/>
</dbReference>
<name>A0A0A9ZHW1_LYGHE</name>
<dbReference type="EC" id="3.6.4.13" evidence="1"/>
<sequence length="284" mass="32406">MVLSQCNYIVLDEADRMLDLGFEPKIQQVMSYLPSTNIKPTEIDLKDGESITKYRQTVMFSATMPPRVESLALQYLRNPVRIEINIGGLRVADTVEQRIEWVNSRSKSSHLLHILQEYYGPILIFCDRKNDVENLVQFLESKNHLIKNHRITSYHTGKSQDQRDIALEGFRNGRYSILVATDIAARGVDVKGINVVINYTMPEGENPIQTYTHRVGRTGRAGKKGIAISFLTLEDIHIFYSLKKLLEECNVPVPKQLLEHPASSIDPRYLEKGTDLNKLTTESF</sequence>
<dbReference type="AlphaFoldDB" id="A0A0A9ZHW1"/>
<keyword evidence="2" id="KW-0547">Nucleotide-binding</keyword>
<dbReference type="Pfam" id="PF00271">
    <property type="entry name" value="Helicase_C"/>
    <property type="match status" value="1"/>
</dbReference>
<reference evidence="8" key="2">
    <citation type="submission" date="2014-07" db="EMBL/GenBank/DDBJ databases">
        <authorList>
            <person name="Hull J."/>
        </authorList>
    </citation>
    <scope>NUCLEOTIDE SEQUENCE</scope>
</reference>
<dbReference type="Gene3D" id="3.40.50.300">
    <property type="entry name" value="P-loop containing nucleotide triphosphate hydrolases"/>
    <property type="match status" value="2"/>
</dbReference>
<dbReference type="Pfam" id="PF00270">
    <property type="entry name" value="DEAD"/>
    <property type="match status" value="1"/>
</dbReference>
<dbReference type="GO" id="GO:0016787">
    <property type="term" value="F:hydrolase activity"/>
    <property type="evidence" value="ECO:0007669"/>
    <property type="project" value="UniProtKB-KW"/>
</dbReference>
<reference evidence="9" key="3">
    <citation type="journal article" date="2016" name="Gigascience">
        <title>De novo construction of an expanded transcriptome assembly for the western tarnished plant bug, Lygus hesperus.</title>
        <authorList>
            <person name="Tassone E.E."/>
            <person name="Geib S.M."/>
            <person name="Hall B."/>
            <person name="Fabrick J.A."/>
            <person name="Brent C.S."/>
            <person name="Hull J.J."/>
        </authorList>
    </citation>
    <scope>NUCLEOTIDE SEQUENCE</scope>
</reference>
<accession>A0A0A9ZHW1</accession>
<evidence type="ECO:0000256" key="1">
    <source>
        <dbReference type="ARBA" id="ARBA00012552"/>
    </source>
</evidence>
<evidence type="ECO:0000259" key="7">
    <source>
        <dbReference type="PROSITE" id="PS51194"/>
    </source>
</evidence>
<proteinExistence type="predicted"/>
<dbReference type="EMBL" id="GBHO01001529">
    <property type="protein sequence ID" value="JAG42075.1"/>
    <property type="molecule type" value="Transcribed_RNA"/>
</dbReference>
<gene>
    <name evidence="9" type="primary">Os03g0708600_0</name>
    <name evidence="8" type="ORF">CM83_101089</name>
    <name evidence="9" type="ORF">g.66350</name>
</gene>
<feature type="domain" description="Helicase C-terminal" evidence="7">
    <location>
        <begin position="94"/>
        <end position="261"/>
    </location>
</feature>
<dbReference type="SMART" id="SM00490">
    <property type="entry name" value="HELICc"/>
    <property type="match status" value="1"/>
</dbReference>
<dbReference type="InterPro" id="IPR027417">
    <property type="entry name" value="P-loop_NTPase"/>
</dbReference>
<evidence type="ECO:0000313" key="8">
    <source>
        <dbReference type="EMBL" id="JAG42075.1"/>
    </source>
</evidence>
<dbReference type="GO" id="GO:0010468">
    <property type="term" value="P:regulation of gene expression"/>
    <property type="evidence" value="ECO:0007669"/>
    <property type="project" value="UniProtKB-ARBA"/>
</dbReference>
<evidence type="ECO:0000259" key="6">
    <source>
        <dbReference type="PROSITE" id="PS51192"/>
    </source>
</evidence>
<keyword evidence="3" id="KW-0378">Hydrolase</keyword>
<dbReference type="PROSITE" id="PS51194">
    <property type="entry name" value="HELICASE_CTER"/>
    <property type="match status" value="1"/>
</dbReference>
<dbReference type="InterPro" id="IPR011545">
    <property type="entry name" value="DEAD/DEAH_box_helicase_dom"/>
</dbReference>
<evidence type="ECO:0000256" key="5">
    <source>
        <dbReference type="ARBA" id="ARBA00022840"/>
    </source>
</evidence>
<evidence type="ECO:0000256" key="4">
    <source>
        <dbReference type="ARBA" id="ARBA00022806"/>
    </source>
</evidence>
<dbReference type="CDD" id="cd18787">
    <property type="entry name" value="SF2_C_DEAD"/>
    <property type="match status" value="1"/>
</dbReference>
<keyword evidence="5" id="KW-0067">ATP-binding</keyword>
<dbReference type="PROSITE" id="PS51192">
    <property type="entry name" value="HELICASE_ATP_BIND_1"/>
    <property type="match status" value="1"/>
</dbReference>
<protein>
    <recommendedName>
        <fullName evidence="1">RNA helicase</fullName>
        <ecNumber evidence="1">3.6.4.13</ecNumber>
    </recommendedName>
</protein>
<evidence type="ECO:0000313" key="9">
    <source>
        <dbReference type="EMBL" id="JAQ13605.1"/>
    </source>
</evidence>
<dbReference type="SUPFAM" id="SSF52540">
    <property type="entry name" value="P-loop containing nucleoside triphosphate hydrolases"/>
    <property type="match status" value="1"/>
</dbReference>
<reference evidence="8" key="1">
    <citation type="journal article" date="2014" name="PLoS ONE">
        <title>Transcriptome-Based Identification of ABC Transporters in the Western Tarnished Plant Bug Lygus hesperus.</title>
        <authorList>
            <person name="Hull J.J."/>
            <person name="Chaney K."/>
            <person name="Geib S.M."/>
            <person name="Fabrick J.A."/>
            <person name="Brent C.S."/>
            <person name="Walsh D."/>
            <person name="Lavine L.C."/>
        </authorList>
    </citation>
    <scope>NUCLEOTIDE SEQUENCE</scope>
</reference>
<dbReference type="PROSITE" id="PS00039">
    <property type="entry name" value="DEAD_ATP_HELICASE"/>
    <property type="match status" value="1"/>
</dbReference>
<dbReference type="PANTHER" id="PTHR47958">
    <property type="entry name" value="ATP-DEPENDENT RNA HELICASE DBP3"/>
    <property type="match status" value="1"/>
</dbReference>
<dbReference type="GO" id="GO:0003676">
    <property type="term" value="F:nucleic acid binding"/>
    <property type="evidence" value="ECO:0007669"/>
    <property type="project" value="InterPro"/>
</dbReference>